<dbReference type="AlphaFoldDB" id="A0A850EJE0"/>
<dbReference type="Proteomes" id="UP000564806">
    <property type="component" value="Unassembled WGS sequence"/>
</dbReference>
<feature type="region of interest" description="Disordered" evidence="1">
    <location>
        <begin position="158"/>
        <end position="190"/>
    </location>
</feature>
<dbReference type="CDD" id="cd08545">
    <property type="entry name" value="YcnI_like"/>
    <property type="match status" value="1"/>
</dbReference>
<dbReference type="EMBL" id="JABWCS010000195">
    <property type="protein sequence ID" value="NUU59940.1"/>
    <property type="molecule type" value="Genomic_DNA"/>
</dbReference>
<evidence type="ECO:0000313" key="5">
    <source>
        <dbReference type="Proteomes" id="UP000564806"/>
    </source>
</evidence>
<reference evidence="4" key="1">
    <citation type="submission" date="2020-06" db="EMBL/GenBank/DDBJ databases">
        <title>Paenibacillus sp. nov., isolated from soil.</title>
        <authorList>
            <person name="Seo Y.L."/>
        </authorList>
    </citation>
    <scope>NUCLEOTIDE SEQUENCE [LARGE SCALE GENOMIC DNA]</scope>
    <source>
        <strain evidence="4">JW14</strain>
    </source>
</reference>
<feature type="domain" description="YncI copper-binding" evidence="3">
    <location>
        <begin position="28"/>
        <end position="145"/>
    </location>
</feature>
<keyword evidence="2" id="KW-0812">Transmembrane</keyword>
<proteinExistence type="predicted"/>
<keyword evidence="2" id="KW-1133">Transmembrane helix</keyword>
<feature type="compositionally biased region" description="Polar residues" evidence="1">
    <location>
        <begin position="178"/>
        <end position="190"/>
    </location>
</feature>
<feature type="transmembrane region" description="Helical" evidence="2">
    <location>
        <begin position="204"/>
        <end position="222"/>
    </location>
</feature>
<organism evidence="4 5">
    <name type="scientific">Paenibacillus agri</name>
    <dbReference type="NCBI Taxonomy" id="2744309"/>
    <lineage>
        <taxon>Bacteria</taxon>
        <taxon>Bacillati</taxon>
        <taxon>Bacillota</taxon>
        <taxon>Bacilli</taxon>
        <taxon>Bacillales</taxon>
        <taxon>Paenibacillaceae</taxon>
        <taxon>Paenibacillus</taxon>
    </lineage>
</organism>
<comment type="caution">
    <text evidence="4">The sequence shown here is derived from an EMBL/GenBank/DDBJ whole genome shotgun (WGS) entry which is preliminary data.</text>
</comment>
<dbReference type="InterPro" id="IPR012533">
    <property type="entry name" value="YcnI-copper_dom"/>
</dbReference>
<evidence type="ECO:0000259" key="3">
    <source>
        <dbReference type="Pfam" id="PF07987"/>
    </source>
</evidence>
<evidence type="ECO:0000256" key="1">
    <source>
        <dbReference type="SAM" id="MobiDB-lite"/>
    </source>
</evidence>
<gene>
    <name evidence="4" type="ORF">HPT30_06195</name>
</gene>
<dbReference type="Gene3D" id="2.60.40.2230">
    <property type="entry name" value="Uncharacterised protein YcnI-like PF07987, DUF1775"/>
    <property type="match status" value="1"/>
</dbReference>
<dbReference type="Pfam" id="PF07987">
    <property type="entry name" value="DUF1775"/>
    <property type="match status" value="1"/>
</dbReference>
<dbReference type="InterPro" id="IPR038507">
    <property type="entry name" value="YcnI-like_sf"/>
</dbReference>
<sequence length="228" mass="24773">MLIFMKKWLIAGFTYMFLFLFAGIASAHVTVKPIEVSQGSYEVFTVRVPSETSGTTTKQIEIKVPDGVEVLRIEPKYGWTYSLNKGTGDKIIGIVWKAEGKGLEVTEFTEFRFQGKVGADVKELNWKAYQTYADGSKVDWVEASDGQYPASITVVTPATSKDQGHGGSAVAQSGAAADQTNISGSQQQTASNGFDHEMTIFDRGIAISAFILGVIAIVISFVRKPRKG</sequence>
<name>A0A850EJE0_9BACL</name>
<evidence type="ECO:0000256" key="2">
    <source>
        <dbReference type="SAM" id="Phobius"/>
    </source>
</evidence>
<accession>A0A850EJE0</accession>
<protein>
    <submittedName>
        <fullName evidence="4">YcnI family protein</fullName>
    </submittedName>
</protein>
<keyword evidence="2" id="KW-0472">Membrane</keyword>
<evidence type="ECO:0000313" key="4">
    <source>
        <dbReference type="EMBL" id="NUU59940.1"/>
    </source>
</evidence>
<feature type="compositionally biased region" description="Low complexity" evidence="1">
    <location>
        <begin position="168"/>
        <end position="177"/>
    </location>
</feature>
<keyword evidence="5" id="KW-1185">Reference proteome</keyword>